<keyword evidence="1" id="KW-0472">Membrane</keyword>
<evidence type="ECO:0000256" key="1">
    <source>
        <dbReference type="SAM" id="Phobius"/>
    </source>
</evidence>
<keyword evidence="3" id="KW-1185">Reference proteome</keyword>
<dbReference type="Proteomes" id="UP000244913">
    <property type="component" value="Unassembled WGS sequence"/>
</dbReference>
<feature type="transmembrane region" description="Helical" evidence="1">
    <location>
        <begin position="36"/>
        <end position="59"/>
    </location>
</feature>
<feature type="transmembrane region" description="Helical" evidence="1">
    <location>
        <begin position="178"/>
        <end position="203"/>
    </location>
</feature>
<gene>
    <name evidence="2" type="ORF">DDF65_14190</name>
</gene>
<evidence type="ECO:0000313" key="3">
    <source>
        <dbReference type="Proteomes" id="UP000244913"/>
    </source>
</evidence>
<dbReference type="AlphaFoldDB" id="A0A2T9JDR6"/>
<feature type="transmembrane region" description="Helical" evidence="1">
    <location>
        <begin position="139"/>
        <end position="172"/>
    </location>
</feature>
<dbReference type="EMBL" id="QDKP01000040">
    <property type="protein sequence ID" value="PVM81064.1"/>
    <property type="molecule type" value="Genomic_DNA"/>
</dbReference>
<name>A0A2T9JDR6_9CAUL</name>
<evidence type="ECO:0000313" key="2">
    <source>
        <dbReference type="EMBL" id="PVM81064.1"/>
    </source>
</evidence>
<sequence length="327" mass="34506">MGEYQVLGVFRVAKRFSAASAAVSGWALIGRRPLSVVVWSAVILLGLFLPALLLFLPIIDPFVEMVRAMPQTPNAQDPEMTARIMAMQGQLSLMNIGMMAVQVVAPTIVTAAAFRVVLRPQEQRGFFLRVGATEGWMMLVTLVLTFGGNIAIFAAMVPGALLGLIGFVVMAIGGDTEAGAVVGVVVGVIGVIVGELALLWAFLRLSMALPMTFAERRFMLFESWALTKGQSLRLLGMLLLVGLTLLVVQIVVGGVVIAAAALVAPGLAKTLPAARSVAEVLRLIWPVLAVALPLAAILQAVVQVVCVTPLASVYRSLKPADEAQEAA</sequence>
<reference evidence="2 3" key="1">
    <citation type="submission" date="2018-04" db="EMBL/GenBank/DDBJ databases">
        <title>The genome sequence of Caulobacter sp. 736.</title>
        <authorList>
            <person name="Gao J."/>
            <person name="Sun J."/>
        </authorList>
    </citation>
    <scope>NUCLEOTIDE SEQUENCE [LARGE SCALE GENOMIC DNA]</scope>
    <source>
        <strain evidence="2 3">736</strain>
    </source>
</reference>
<accession>A0A2T9JDR6</accession>
<feature type="transmembrane region" description="Helical" evidence="1">
    <location>
        <begin position="283"/>
        <end position="308"/>
    </location>
</feature>
<comment type="caution">
    <text evidence="2">The sequence shown here is derived from an EMBL/GenBank/DDBJ whole genome shotgun (WGS) entry which is preliminary data.</text>
</comment>
<protein>
    <recommendedName>
        <fullName evidence="4">Glycerophosphoryl diester phosphodiesterase membrane domain-containing protein</fullName>
    </recommendedName>
</protein>
<proteinExistence type="predicted"/>
<keyword evidence="1" id="KW-0812">Transmembrane</keyword>
<feature type="transmembrane region" description="Helical" evidence="1">
    <location>
        <begin position="238"/>
        <end position="263"/>
    </location>
</feature>
<evidence type="ECO:0008006" key="4">
    <source>
        <dbReference type="Google" id="ProtNLM"/>
    </source>
</evidence>
<keyword evidence="1" id="KW-1133">Transmembrane helix</keyword>
<organism evidence="2 3">
    <name type="scientific">Caulobacter radicis</name>
    <dbReference type="NCBI Taxonomy" id="2172650"/>
    <lineage>
        <taxon>Bacteria</taxon>
        <taxon>Pseudomonadati</taxon>
        <taxon>Pseudomonadota</taxon>
        <taxon>Alphaproteobacteria</taxon>
        <taxon>Caulobacterales</taxon>
        <taxon>Caulobacteraceae</taxon>
        <taxon>Caulobacter</taxon>
    </lineage>
</organism>
<feature type="transmembrane region" description="Helical" evidence="1">
    <location>
        <begin position="96"/>
        <end position="118"/>
    </location>
</feature>